<feature type="transmembrane region" description="Helical" evidence="1">
    <location>
        <begin position="151"/>
        <end position="172"/>
    </location>
</feature>
<keyword evidence="1" id="KW-0812">Transmembrane</keyword>
<sequence length="277" mass="30445">MQILKYPIFLIAAAAITAALVTPITSISNLIWLGMSEMQPNLFIWLKVILFDLFSLGLPLIIVFAIGFAIAFSVAALIAKVFKVKNAHLYGLAGGVAIGVALILMVELLFKTHPIAGNRTLFGQILHIAAGYIGGLSYFNLIQKDFTVKSVIRFLACLPLILILSITTSWIFDPATAAESFGFNFSEISDLGRNTLIRDMTAFFMANAIFYLLGIITLNPTWFFASGTIYASAFVFNLMAINFYATSQNEALLAEAIFTFCSFGLGFWLFRRGKVIN</sequence>
<feature type="transmembrane region" description="Helical" evidence="1">
    <location>
        <begin position="223"/>
        <end position="245"/>
    </location>
</feature>
<evidence type="ECO:0000313" key="3">
    <source>
        <dbReference type="Proteomes" id="UP000704935"/>
    </source>
</evidence>
<feature type="transmembrane region" description="Helical" evidence="1">
    <location>
        <begin position="251"/>
        <end position="270"/>
    </location>
</feature>
<organism evidence="2 3">
    <name type="scientific">SAR86 cluster bacterium</name>
    <dbReference type="NCBI Taxonomy" id="2030880"/>
    <lineage>
        <taxon>Bacteria</taxon>
        <taxon>Pseudomonadati</taxon>
        <taxon>Pseudomonadota</taxon>
        <taxon>Gammaproteobacteria</taxon>
        <taxon>SAR86 cluster</taxon>
    </lineage>
</organism>
<dbReference type="EMBL" id="JADHQA010000003">
    <property type="protein sequence ID" value="MBL6819870.1"/>
    <property type="molecule type" value="Genomic_DNA"/>
</dbReference>
<dbReference type="Proteomes" id="UP000704935">
    <property type="component" value="Unassembled WGS sequence"/>
</dbReference>
<feature type="transmembrane region" description="Helical" evidence="1">
    <location>
        <begin position="89"/>
        <end position="109"/>
    </location>
</feature>
<evidence type="ECO:0000256" key="1">
    <source>
        <dbReference type="SAM" id="Phobius"/>
    </source>
</evidence>
<reference evidence="2" key="1">
    <citation type="submission" date="2020-10" db="EMBL/GenBank/DDBJ databases">
        <title>Microbiome of the Black Sea water column analyzed by genome centric metagenomics.</title>
        <authorList>
            <person name="Cabello-Yeves P.J."/>
            <person name="Callieri C."/>
            <person name="Picazo A."/>
            <person name="Mehrshad M."/>
            <person name="Haro-Moreno J.M."/>
            <person name="Roda-Garcia J."/>
            <person name="Dzembekova N."/>
            <person name="Slabakova V."/>
            <person name="Slabakova N."/>
            <person name="Moncheva S."/>
            <person name="Rodriguez-Valera F."/>
        </authorList>
    </citation>
    <scope>NUCLEOTIDE SEQUENCE</scope>
    <source>
        <strain evidence="2">BS307-5m-G47</strain>
    </source>
</reference>
<dbReference type="AlphaFoldDB" id="A0A937I8A8"/>
<feature type="transmembrane region" description="Helical" evidence="1">
    <location>
        <begin position="121"/>
        <end position="139"/>
    </location>
</feature>
<protein>
    <submittedName>
        <fullName evidence="2">Uncharacterized protein</fullName>
    </submittedName>
</protein>
<feature type="transmembrane region" description="Helical" evidence="1">
    <location>
        <begin position="196"/>
        <end position="216"/>
    </location>
</feature>
<feature type="transmembrane region" description="Helical" evidence="1">
    <location>
        <begin position="7"/>
        <end position="33"/>
    </location>
</feature>
<evidence type="ECO:0000313" key="2">
    <source>
        <dbReference type="EMBL" id="MBL6819870.1"/>
    </source>
</evidence>
<name>A0A937I8A8_9GAMM</name>
<accession>A0A937I8A8</accession>
<gene>
    <name evidence="2" type="ORF">ISQ61_01335</name>
</gene>
<feature type="transmembrane region" description="Helical" evidence="1">
    <location>
        <begin position="53"/>
        <end position="77"/>
    </location>
</feature>
<comment type="caution">
    <text evidence="2">The sequence shown here is derived from an EMBL/GenBank/DDBJ whole genome shotgun (WGS) entry which is preliminary data.</text>
</comment>
<keyword evidence="1" id="KW-0472">Membrane</keyword>
<proteinExistence type="predicted"/>
<keyword evidence="1" id="KW-1133">Transmembrane helix</keyword>